<dbReference type="AlphaFoldDB" id="A0A385AC92"/>
<dbReference type="Proteomes" id="UP000257607">
    <property type="component" value="Chromosome"/>
</dbReference>
<name>A0A385AC92_LATCU</name>
<accession>A0A385AC92</accession>
<keyword evidence="1" id="KW-1133">Transmembrane helix</keyword>
<feature type="transmembrane region" description="Helical" evidence="1">
    <location>
        <begin position="213"/>
        <end position="235"/>
    </location>
</feature>
<keyword evidence="1" id="KW-0812">Transmembrane</keyword>
<sequence>MKSLLTRIHTFASEKKKLVFFISFITLITYAPKIFYYNYSLDTETFIYSPVQTFKWWIQIDRYGLALLRKISLFGLSLNVPLTNIMTYIFLALGCILLMYLLNQSFHPSDKSLFIASLIYLTSPIILEQTNYILQSTEVTFTICLLFFSLIFIEEYITRKQTRLIIYAFFSLLVSLSVYPSALISFIILSIVLTCSKTTQKTTFIQYIYSARYYLLLFIAGSAINKILSTLALHLTHLKHSNYVDSNLILGKVSFVQYLQQIKDSLKGWYFSYNNDFLFVLTITVILCLVSIIFSKKKIKKSLYILSLLLITLAGLSTLILFGWIGPVRSLMPSLPIIFACCAILSIELTDFIILQRLIVLILTLVGLAQIKITNDFGVSEFNKYQQEVRLVNQITTKLSDRGISDLSTYRIAFVTPKSFYTPGVIGGDALGQSFFQFGLNALYRGPEFMQQQGVPVGQASASESKKAFSLMLKAHPFPAKDSILINGHLIIIKL</sequence>
<feature type="transmembrane region" description="Helical" evidence="1">
    <location>
        <begin position="337"/>
        <end position="366"/>
    </location>
</feature>
<evidence type="ECO:0008006" key="4">
    <source>
        <dbReference type="Google" id="ProtNLM"/>
    </source>
</evidence>
<feature type="transmembrane region" description="Helical" evidence="1">
    <location>
        <begin position="165"/>
        <end position="193"/>
    </location>
</feature>
<evidence type="ECO:0000313" key="3">
    <source>
        <dbReference type="Proteomes" id="UP000257607"/>
    </source>
</evidence>
<keyword evidence="1" id="KW-0472">Membrane</keyword>
<proteinExistence type="predicted"/>
<feature type="transmembrane region" description="Helical" evidence="1">
    <location>
        <begin position="85"/>
        <end position="102"/>
    </location>
</feature>
<feature type="transmembrane region" description="Helical" evidence="1">
    <location>
        <begin position="277"/>
        <end position="295"/>
    </location>
</feature>
<dbReference type="InterPro" id="IPR025686">
    <property type="entry name" value="Glucos_trans_II"/>
</dbReference>
<feature type="transmembrane region" description="Helical" evidence="1">
    <location>
        <begin position="132"/>
        <end position="153"/>
    </location>
</feature>
<feature type="transmembrane region" description="Helical" evidence="1">
    <location>
        <begin position="302"/>
        <end position="325"/>
    </location>
</feature>
<organism evidence="2 3">
    <name type="scientific">Latilactobacillus curvatus</name>
    <name type="common">Lactobacillus curvatus</name>
    <dbReference type="NCBI Taxonomy" id="28038"/>
    <lineage>
        <taxon>Bacteria</taxon>
        <taxon>Bacillati</taxon>
        <taxon>Bacillota</taxon>
        <taxon>Bacilli</taxon>
        <taxon>Lactobacillales</taxon>
        <taxon>Lactobacillaceae</taxon>
        <taxon>Latilactobacillus</taxon>
    </lineage>
</organism>
<feature type="transmembrane region" description="Helical" evidence="1">
    <location>
        <begin position="20"/>
        <end position="39"/>
    </location>
</feature>
<evidence type="ECO:0000256" key="1">
    <source>
        <dbReference type="SAM" id="Phobius"/>
    </source>
</evidence>
<dbReference type="Pfam" id="PF14264">
    <property type="entry name" value="Glucos_trans_II"/>
    <property type="match status" value="1"/>
</dbReference>
<dbReference type="EMBL" id="CP031003">
    <property type="protein sequence ID" value="AXN35275.1"/>
    <property type="molecule type" value="Genomic_DNA"/>
</dbReference>
<dbReference type="RefSeq" id="WP_116843444.1">
    <property type="nucleotide sequence ID" value="NZ_CP016221.1"/>
</dbReference>
<gene>
    <name evidence="2" type="ORF">DT351_02425</name>
</gene>
<evidence type="ECO:0000313" key="2">
    <source>
        <dbReference type="EMBL" id="AXN35275.1"/>
    </source>
</evidence>
<reference evidence="2 3" key="1">
    <citation type="submission" date="2018-07" db="EMBL/GenBank/DDBJ databases">
        <title>Lactobacillus curvatus genome sequence.</title>
        <authorList>
            <person name="Prechtl R."/>
        </authorList>
    </citation>
    <scope>NUCLEOTIDE SEQUENCE [LARGE SCALE GENOMIC DNA]</scope>
    <source>
        <strain evidence="2 3">TMW 1.1928</strain>
    </source>
</reference>
<protein>
    <recommendedName>
        <fullName evidence="4">Glucosyl transferase GtrII family protein</fullName>
    </recommendedName>
</protein>